<protein>
    <submittedName>
        <fullName evidence="1">Flavin-containing monooxygenase</fullName>
        <ecNumber evidence="1">1.14.13.-</ecNumber>
    </submittedName>
</protein>
<gene>
    <name evidence="1" type="ORF">ACFQSB_28845</name>
</gene>
<organism evidence="1 2">
    <name type="scientific">Sphaerisporangium rhizosphaerae</name>
    <dbReference type="NCBI Taxonomy" id="2269375"/>
    <lineage>
        <taxon>Bacteria</taxon>
        <taxon>Bacillati</taxon>
        <taxon>Actinomycetota</taxon>
        <taxon>Actinomycetes</taxon>
        <taxon>Streptosporangiales</taxon>
        <taxon>Streptosporangiaceae</taxon>
        <taxon>Sphaerisporangium</taxon>
    </lineage>
</organism>
<evidence type="ECO:0000313" key="2">
    <source>
        <dbReference type="Proteomes" id="UP001596496"/>
    </source>
</evidence>
<dbReference type="GO" id="GO:0004497">
    <property type="term" value="F:monooxygenase activity"/>
    <property type="evidence" value="ECO:0007669"/>
    <property type="project" value="UniProtKB-KW"/>
</dbReference>
<reference evidence="2" key="1">
    <citation type="journal article" date="2019" name="Int. J. Syst. Evol. Microbiol.">
        <title>The Global Catalogue of Microorganisms (GCM) 10K type strain sequencing project: providing services to taxonomists for standard genome sequencing and annotation.</title>
        <authorList>
            <consortium name="The Broad Institute Genomics Platform"/>
            <consortium name="The Broad Institute Genome Sequencing Center for Infectious Disease"/>
            <person name="Wu L."/>
            <person name="Ma J."/>
        </authorList>
    </citation>
    <scope>NUCLEOTIDE SEQUENCE [LARGE SCALE GENOMIC DNA]</scope>
    <source>
        <strain evidence="2">CECT 7649</strain>
    </source>
</reference>
<dbReference type="InterPro" id="IPR051209">
    <property type="entry name" value="FAD-bind_Monooxygenase_sf"/>
</dbReference>
<dbReference type="Gene3D" id="3.50.50.60">
    <property type="entry name" value="FAD/NAD(P)-binding domain"/>
    <property type="match status" value="2"/>
</dbReference>
<accession>A0ABW2P9G0</accession>
<evidence type="ECO:0000313" key="1">
    <source>
        <dbReference type="EMBL" id="MFC7386248.1"/>
    </source>
</evidence>
<dbReference type="PANTHER" id="PTHR42877:SF4">
    <property type="entry name" value="FAD_NAD(P)-BINDING DOMAIN-CONTAINING PROTEIN-RELATED"/>
    <property type="match status" value="1"/>
</dbReference>
<dbReference type="SUPFAM" id="SSF51905">
    <property type="entry name" value="FAD/NAD(P)-binding domain"/>
    <property type="match status" value="1"/>
</dbReference>
<keyword evidence="1" id="KW-0560">Oxidoreductase</keyword>
<keyword evidence="2" id="KW-1185">Reference proteome</keyword>
<proteinExistence type="predicted"/>
<name>A0ABW2P9G0_9ACTN</name>
<dbReference type="Pfam" id="PF13738">
    <property type="entry name" value="Pyr_redox_3"/>
    <property type="match status" value="1"/>
</dbReference>
<dbReference type="RefSeq" id="WP_380830026.1">
    <property type="nucleotide sequence ID" value="NZ_JBHTCG010000025.1"/>
</dbReference>
<sequence length="498" mass="55069">MAATGPANADGTAAKSPGITIIGAGFAGLCMAIKLKQAGYHDFVVLEKDSELGGTWRDNTYPGCACDVPSPMYSFSFDLNPEWTRLFAPQGEIWDYLRACAEKYGLAPHLRLGTKVAALEYQDRERRWLVSTEDGGTFTTNAVVAGMGGLHVPSVPEIPGRASFAGPAFHSARWDHSVDLTGKRVAVVGTGASSVQFIPQIAPVVEKLSVFQRTAPWIQPKPDIPLTERTRRTLRRFPPADRALRDGVYWLLETRALGFAVDPRLMKVHEAVARRHLASQVPDPELRARLTPGYTIGCKRILLASDYYPALCRDNVELVTDRITEIRDHSVVDATGREHPVDVIIYGTGFKVAESLAQHPIIGRDGLKLQDAWRDGIRAYLGTLTAGFPNLFMLLGPNTGLGHTSVVFMIEAQVRLVMSCLRLLSATRARALDVRPSAERAYNERLQRRLRRLVWSEGGCTSWYLDGKGINRAIWPGFTFEFWARTRAVKPGDFELIG</sequence>
<dbReference type="InterPro" id="IPR036188">
    <property type="entry name" value="FAD/NAD-bd_sf"/>
</dbReference>
<keyword evidence="1" id="KW-0503">Monooxygenase</keyword>
<dbReference type="EC" id="1.14.13.-" evidence="1"/>
<dbReference type="EMBL" id="JBHTCG010000025">
    <property type="protein sequence ID" value="MFC7386248.1"/>
    <property type="molecule type" value="Genomic_DNA"/>
</dbReference>
<comment type="caution">
    <text evidence="1">The sequence shown here is derived from an EMBL/GenBank/DDBJ whole genome shotgun (WGS) entry which is preliminary data.</text>
</comment>
<dbReference type="Proteomes" id="UP001596496">
    <property type="component" value="Unassembled WGS sequence"/>
</dbReference>
<dbReference type="PANTHER" id="PTHR42877">
    <property type="entry name" value="L-ORNITHINE N(5)-MONOOXYGENASE-RELATED"/>
    <property type="match status" value="1"/>
</dbReference>